<dbReference type="Gene3D" id="3.40.960.10">
    <property type="entry name" value="VSR Endonuclease"/>
    <property type="match status" value="1"/>
</dbReference>
<proteinExistence type="predicted"/>
<dbReference type="SUPFAM" id="SSF52980">
    <property type="entry name" value="Restriction endonuclease-like"/>
    <property type="match status" value="1"/>
</dbReference>
<dbReference type="AlphaFoldDB" id="A0A2H1KB37"/>
<protein>
    <recommendedName>
        <fullName evidence="3">DUF559 domain-containing protein</fullName>
    </recommendedName>
</protein>
<organism evidence="1 2">
    <name type="scientific">Brevibacterium casei CIP 102111</name>
    <dbReference type="NCBI Taxonomy" id="1255625"/>
    <lineage>
        <taxon>Bacteria</taxon>
        <taxon>Bacillati</taxon>
        <taxon>Actinomycetota</taxon>
        <taxon>Actinomycetes</taxon>
        <taxon>Micrococcales</taxon>
        <taxon>Brevibacteriaceae</taxon>
        <taxon>Brevibacterium</taxon>
    </lineage>
</organism>
<dbReference type="EMBL" id="FXZC01000008">
    <property type="protein sequence ID" value="SMX96963.1"/>
    <property type="molecule type" value="Genomic_DNA"/>
</dbReference>
<evidence type="ECO:0000313" key="1">
    <source>
        <dbReference type="EMBL" id="SMX96963.1"/>
    </source>
</evidence>
<gene>
    <name evidence="1" type="ORF">BC102111_03095</name>
</gene>
<name>A0A2H1KB37_9MICO</name>
<dbReference type="InterPro" id="IPR011335">
    <property type="entry name" value="Restrct_endonuc-II-like"/>
</dbReference>
<accession>A0A2H1KB37</accession>
<sequence>MLGVFGLSLGRMWNSMNEPVTFRPASIPFTMTSADRPDVTRYALLTEKRFVQLFRGVWIDVDAETELPVPRWADDRWIAEWTKLKGLRLLHPDVAGSHATAARLYGLPLPARFDAGPLHVASGSKDLRIDRPEVVLHRSKFHERQTVGLLDVDLVAIPLLVVQLASELTLAELVALGDAAIGRQAGGPYISLDELRQCVLDRPRISGRRKVERALALIRPTVDSSRETWLRLWLVDHGFREPVVHPAVPSEAGRCLLHPDLGYPELRIAIEYEGDQHRSSPEQFAADIRRRELLEAEGWVVLRVTKRTDMAAFARTLSAHVVRRGGRA</sequence>
<evidence type="ECO:0000313" key="2">
    <source>
        <dbReference type="Proteomes" id="UP000234333"/>
    </source>
</evidence>
<evidence type="ECO:0008006" key="3">
    <source>
        <dbReference type="Google" id="ProtNLM"/>
    </source>
</evidence>
<reference evidence="2" key="1">
    <citation type="submission" date="2017-03" db="EMBL/GenBank/DDBJ databases">
        <authorList>
            <person name="Monnet C."/>
        </authorList>
    </citation>
    <scope>NUCLEOTIDE SEQUENCE [LARGE SCALE GENOMIC DNA]</scope>
    <source>
        <strain evidence="2">CIP 102111</strain>
    </source>
</reference>
<dbReference type="Proteomes" id="UP000234333">
    <property type="component" value="Unassembled WGS sequence"/>
</dbReference>